<name>A0A3P9PHP6_POERE</name>
<evidence type="ECO:0000256" key="1">
    <source>
        <dbReference type="ARBA" id="ARBA00004477"/>
    </source>
</evidence>
<dbReference type="PANTHER" id="PTHR45799">
    <property type="entry name" value="RETICULON-LIKE PROTEIN"/>
    <property type="match status" value="1"/>
</dbReference>
<keyword evidence="4 6" id="KW-1133">Transmembrane helix</keyword>
<evidence type="ECO:0000256" key="4">
    <source>
        <dbReference type="ARBA" id="ARBA00022989"/>
    </source>
</evidence>
<proteinExistence type="predicted"/>
<feature type="transmembrane region" description="Helical" evidence="6">
    <location>
        <begin position="87"/>
        <end position="116"/>
    </location>
</feature>
<evidence type="ECO:0000256" key="2">
    <source>
        <dbReference type="ARBA" id="ARBA00022692"/>
    </source>
</evidence>
<evidence type="ECO:0000313" key="9">
    <source>
        <dbReference type="Proteomes" id="UP000242638"/>
    </source>
</evidence>
<evidence type="ECO:0000256" key="6">
    <source>
        <dbReference type="RuleBase" id="RU210713"/>
    </source>
</evidence>
<dbReference type="InterPro" id="IPR003388">
    <property type="entry name" value="Reticulon"/>
</dbReference>
<comment type="subcellular location">
    <subcellularLocation>
        <location evidence="1">Endoplasmic reticulum membrane</location>
        <topology evidence="1">Multi-pass membrane protein</topology>
    </subcellularLocation>
</comment>
<reference evidence="8" key="3">
    <citation type="submission" date="2025-09" db="UniProtKB">
        <authorList>
            <consortium name="Ensembl"/>
        </authorList>
    </citation>
    <scope>IDENTIFICATION</scope>
    <source>
        <strain evidence="8">Guanapo</strain>
    </source>
</reference>
<dbReference type="GO" id="GO:0071787">
    <property type="term" value="P:endoplasmic reticulum tubular network formation"/>
    <property type="evidence" value="ECO:0007669"/>
    <property type="project" value="TreeGrafter"/>
</dbReference>
<dbReference type="InterPro" id="IPR046964">
    <property type="entry name" value="RTN1-4"/>
</dbReference>
<sequence length="160" mass="17655">MGDALKNLADRVEAYGTNIPNASALLENLVKHSSVGVFEATLENIATCGELVPSFLKSVPGTSGNLINDLIHWRDPKKSGMEFSLSLLLLLSLAAYSVISVVSYMLLALLCVAITFRIYTSVVQAVELIEKDVTIPPETYRKHHSIYIHKRNDKQLCKSH</sequence>
<dbReference type="GO" id="GO:0007420">
    <property type="term" value="P:brain development"/>
    <property type="evidence" value="ECO:0007669"/>
    <property type="project" value="TreeGrafter"/>
</dbReference>
<comment type="caution">
    <text evidence="6">Lacks conserved residue(s) required for the propagation of feature annotation.</text>
</comment>
<dbReference type="Ensembl" id="ENSPRET00000021540.1">
    <property type="protein sequence ID" value="ENSPREP00000021315.1"/>
    <property type="gene ID" value="ENSPREG00000014412.1"/>
</dbReference>
<feature type="domain" description="Reticulon" evidence="7">
    <location>
        <begin position="67"/>
        <end position="140"/>
    </location>
</feature>
<dbReference type="STRING" id="8081.ENSPREP00000021315"/>
<protein>
    <recommendedName>
        <fullName evidence="6">Reticulon</fullName>
    </recommendedName>
</protein>
<accession>A0A3P9PHP6</accession>
<dbReference type="AlphaFoldDB" id="A0A3P9PHP6"/>
<keyword evidence="2 6" id="KW-0812">Transmembrane</keyword>
<dbReference type="PANTHER" id="PTHR45799:SF6">
    <property type="entry name" value="RETICULON"/>
    <property type="match status" value="1"/>
</dbReference>
<keyword evidence="3" id="KW-0256">Endoplasmic reticulum</keyword>
<evidence type="ECO:0000256" key="3">
    <source>
        <dbReference type="ARBA" id="ARBA00022824"/>
    </source>
</evidence>
<dbReference type="GO" id="GO:0005789">
    <property type="term" value="C:endoplasmic reticulum membrane"/>
    <property type="evidence" value="ECO:0007669"/>
    <property type="project" value="UniProtKB-SubCell"/>
</dbReference>
<dbReference type="PROSITE" id="PS50845">
    <property type="entry name" value="RETICULON"/>
    <property type="match status" value="1"/>
</dbReference>
<evidence type="ECO:0000256" key="5">
    <source>
        <dbReference type="ARBA" id="ARBA00023136"/>
    </source>
</evidence>
<reference evidence="9" key="1">
    <citation type="submission" date="2013-11" db="EMBL/GenBank/DDBJ databases">
        <title>The genomic landscape of the Guanapo guppy.</title>
        <authorList>
            <person name="Kuenstner A."/>
            <person name="Dreyer C."/>
        </authorList>
    </citation>
    <scope>NUCLEOTIDE SEQUENCE</scope>
    <source>
        <strain evidence="9">Guanapo</strain>
    </source>
</reference>
<keyword evidence="9" id="KW-1185">Reference proteome</keyword>
<dbReference type="Pfam" id="PF02453">
    <property type="entry name" value="Reticulon"/>
    <property type="match status" value="1"/>
</dbReference>
<evidence type="ECO:0000313" key="8">
    <source>
        <dbReference type="Ensembl" id="ENSPREP00000021315.1"/>
    </source>
</evidence>
<dbReference type="GeneTree" id="ENSGT00940000157482"/>
<organism evidence="8 9">
    <name type="scientific">Poecilia reticulata</name>
    <name type="common">Guppy</name>
    <name type="synonym">Acanthophacelus reticulatus</name>
    <dbReference type="NCBI Taxonomy" id="8081"/>
    <lineage>
        <taxon>Eukaryota</taxon>
        <taxon>Metazoa</taxon>
        <taxon>Chordata</taxon>
        <taxon>Craniata</taxon>
        <taxon>Vertebrata</taxon>
        <taxon>Euteleostomi</taxon>
        <taxon>Actinopterygii</taxon>
        <taxon>Neopterygii</taxon>
        <taxon>Teleostei</taxon>
        <taxon>Neoteleostei</taxon>
        <taxon>Acanthomorphata</taxon>
        <taxon>Ovalentaria</taxon>
        <taxon>Atherinomorphae</taxon>
        <taxon>Cyprinodontiformes</taxon>
        <taxon>Poeciliidae</taxon>
        <taxon>Poeciliinae</taxon>
        <taxon>Poecilia</taxon>
    </lineage>
</organism>
<reference evidence="8" key="2">
    <citation type="submission" date="2025-08" db="UniProtKB">
        <authorList>
            <consortium name="Ensembl"/>
        </authorList>
    </citation>
    <scope>IDENTIFICATION</scope>
    <source>
        <strain evidence="8">Guanapo</strain>
    </source>
</reference>
<dbReference type="GO" id="GO:0014069">
    <property type="term" value="C:postsynaptic density"/>
    <property type="evidence" value="ECO:0007669"/>
    <property type="project" value="TreeGrafter"/>
</dbReference>
<dbReference type="GO" id="GO:0030182">
    <property type="term" value="P:neuron differentiation"/>
    <property type="evidence" value="ECO:0007669"/>
    <property type="project" value="TreeGrafter"/>
</dbReference>
<evidence type="ECO:0000259" key="7">
    <source>
        <dbReference type="PROSITE" id="PS50845"/>
    </source>
</evidence>
<dbReference type="Proteomes" id="UP000242638">
    <property type="component" value="Unassembled WGS sequence"/>
</dbReference>
<dbReference type="GO" id="GO:0043005">
    <property type="term" value="C:neuron projection"/>
    <property type="evidence" value="ECO:0007669"/>
    <property type="project" value="TreeGrafter"/>
</dbReference>
<keyword evidence="5 6" id="KW-0472">Membrane</keyword>